<organism evidence="1 2">
    <name type="scientific">Paraburkholderia dipogonis</name>
    <dbReference type="NCBI Taxonomy" id="1211383"/>
    <lineage>
        <taxon>Bacteria</taxon>
        <taxon>Pseudomonadati</taxon>
        <taxon>Pseudomonadota</taxon>
        <taxon>Betaproteobacteria</taxon>
        <taxon>Burkholderiales</taxon>
        <taxon>Burkholderiaceae</taxon>
        <taxon>Paraburkholderia</taxon>
    </lineage>
</organism>
<dbReference type="Proteomes" id="UP000297385">
    <property type="component" value="Unassembled WGS sequence"/>
</dbReference>
<evidence type="ECO:0000313" key="1">
    <source>
        <dbReference type="EMBL" id="TFE42038.1"/>
    </source>
</evidence>
<proteinExistence type="predicted"/>
<dbReference type="AlphaFoldDB" id="A0A4Y8MXG7"/>
<name>A0A4Y8MXG7_9BURK</name>
<dbReference type="EMBL" id="SNVI01000002">
    <property type="protein sequence ID" value="TFE42038.1"/>
    <property type="molecule type" value="Genomic_DNA"/>
</dbReference>
<comment type="caution">
    <text evidence="1">The sequence shown here is derived from an EMBL/GenBank/DDBJ whole genome shotgun (WGS) entry which is preliminary data.</text>
</comment>
<gene>
    <name evidence="1" type="ORF">E2553_36105</name>
</gene>
<dbReference type="RefSeq" id="WP_134465314.1">
    <property type="nucleotide sequence ID" value="NZ_JBHMFL010000100.1"/>
</dbReference>
<reference evidence="1 2" key="1">
    <citation type="submission" date="2019-03" db="EMBL/GenBank/DDBJ databases">
        <title>Complete Genome Sequence of Paraburkholderia dipogonis ICMP 19430T, a Nitrogen-fixing Symbiont of the South African Invasive Legume Dipogon lignosus in New Zealand.</title>
        <authorList>
            <person name="De Meyer S.E."/>
        </authorList>
    </citation>
    <scope>NUCLEOTIDE SEQUENCE [LARGE SCALE GENOMIC DNA]</scope>
    <source>
        <strain evidence="1 2">ICMP 19430</strain>
    </source>
</reference>
<accession>A0A4Y8MXG7</accession>
<sequence>MNDIGFADHEETLEFAMIAAVNLIADMDESLPDGSATVVPEHILQALDKSAPLLMSEVTQYGLWGELLSHIGDYGLLRQLVADWVDLEGFLDCGRRVFFEDLLYALEAENWKTSRPTFHALFLSIVPVIRPRLEAMYAIPW</sequence>
<evidence type="ECO:0000313" key="2">
    <source>
        <dbReference type="Proteomes" id="UP000297385"/>
    </source>
</evidence>
<protein>
    <submittedName>
        <fullName evidence="1">Uncharacterized protein</fullName>
    </submittedName>
</protein>
<dbReference type="GeneID" id="97310827"/>